<protein>
    <submittedName>
        <fullName evidence="2">DUF5359 family protein</fullName>
    </submittedName>
</protein>
<evidence type="ECO:0000313" key="2">
    <source>
        <dbReference type="EMBL" id="MBS4199521.1"/>
    </source>
</evidence>
<dbReference type="EMBL" id="JAGYPJ010000001">
    <property type="protein sequence ID" value="MBS4199521.1"/>
    <property type="molecule type" value="Genomic_DNA"/>
</dbReference>
<sequence>MNTMERILLKLVLIHLIILIVVQGFHGMGFLKYTNKLVLYEGTAGIEKQPKINVFKNEDS</sequence>
<organism evidence="2 3">
    <name type="scientific">Lederbergia citrisecunda</name>
    <dbReference type="NCBI Taxonomy" id="2833583"/>
    <lineage>
        <taxon>Bacteria</taxon>
        <taxon>Bacillati</taxon>
        <taxon>Bacillota</taxon>
        <taxon>Bacilli</taxon>
        <taxon>Bacillales</taxon>
        <taxon>Bacillaceae</taxon>
        <taxon>Lederbergia</taxon>
    </lineage>
</organism>
<keyword evidence="1" id="KW-0812">Transmembrane</keyword>
<evidence type="ECO:0000256" key="1">
    <source>
        <dbReference type="SAM" id="Phobius"/>
    </source>
</evidence>
<comment type="caution">
    <text evidence="2">The sequence shown here is derived from an EMBL/GenBank/DDBJ whole genome shotgun (WGS) entry which is preliminary data.</text>
</comment>
<feature type="transmembrane region" description="Helical" evidence="1">
    <location>
        <begin position="7"/>
        <end position="26"/>
    </location>
</feature>
<dbReference type="InterPro" id="IPR035281">
    <property type="entry name" value="DUF5359"/>
</dbReference>
<reference evidence="2 3" key="1">
    <citation type="submission" date="2021-05" db="EMBL/GenBank/DDBJ databases">
        <title>Novel Bacillus species.</title>
        <authorList>
            <person name="Liu G."/>
        </authorList>
    </citation>
    <scope>NUCLEOTIDE SEQUENCE [LARGE SCALE GENOMIC DNA]</scope>
    <source>
        <strain evidence="2 3">FJAT-49732</strain>
    </source>
</reference>
<dbReference type="RefSeq" id="WP_213110197.1">
    <property type="nucleotide sequence ID" value="NZ_JAGYPJ010000001.1"/>
</dbReference>
<keyword evidence="1" id="KW-1133">Transmembrane helix</keyword>
<evidence type="ECO:0000313" key="3">
    <source>
        <dbReference type="Proteomes" id="UP000682713"/>
    </source>
</evidence>
<dbReference type="Pfam" id="PF17313">
    <property type="entry name" value="DUF5359"/>
    <property type="match status" value="1"/>
</dbReference>
<proteinExistence type="predicted"/>
<gene>
    <name evidence="2" type="ORF">KHA93_07630</name>
</gene>
<name>A0A942YMP1_9BACI</name>
<keyword evidence="1" id="KW-0472">Membrane</keyword>
<keyword evidence="3" id="KW-1185">Reference proteome</keyword>
<accession>A0A942YMP1</accession>
<dbReference type="AlphaFoldDB" id="A0A942YMP1"/>
<dbReference type="Proteomes" id="UP000682713">
    <property type="component" value="Unassembled WGS sequence"/>
</dbReference>